<dbReference type="EMBL" id="PFBB01000014">
    <property type="protein sequence ID" value="PIR88625.1"/>
    <property type="molecule type" value="Genomic_DNA"/>
</dbReference>
<gene>
    <name evidence="2" type="ORF">COU09_01420</name>
</gene>
<proteinExistence type="predicted"/>
<keyword evidence="1" id="KW-0472">Membrane</keyword>
<evidence type="ECO:0000313" key="2">
    <source>
        <dbReference type="EMBL" id="PIR88625.1"/>
    </source>
</evidence>
<evidence type="ECO:0008006" key="4">
    <source>
        <dbReference type="Google" id="ProtNLM"/>
    </source>
</evidence>
<organism evidence="2 3">
    <name type="scientific">Candidatus Harrisonbacteria bacterium CG10_big_fil_rev_8_21_14_0_10_44_23</name>
    <dbReference type="NCBI Taxonomy" id="1974585"/>
    <lineage>
        <taxon>Bacteria</taxon>
        <taxon>Candidatus Harrisoniibacteriota</taxon>
    </lineage>
</organism>
<keyword evidence="1" id="KW-1133">Transmembrane helix</keyword>
<reference evidence="3" key="1">
    <citation type="submission" date="2017-09" db="EMBL/GenBank/DDBJ databases">
        <title>Depth-based differentiation of microbial function through sediment-hosted aquifers and enrichment of novel symbionts in the deep terrestrial subsurface.</title>
        <authorList>
            <person name="Probst A.J."/>
            <person name="Ladd B."/>
            <person name="Jarett J.K."/>
            <person name="Geller-Mcgrath D.E."/>
            <person name="Sieber C.M.K."/>
            <person name="Emerson J.B."/>
            <person name="Anantharaman K."/>
            <person name="Thomas B.C."/>
            <person name="Malmstrom R."/>
            <person name="Stieglmeier M."/>
            <person name="Klingl A."/>
            <person name="Woyke T."/>
            <person name="Ryan C.M."/>
            <person name="Banfield J.F."/>
        </authorList>
    </citation>
    <scope>NUCLEOTIDE SEQUENCE [LARGE SCALE GENOMIC DNA]</scope>
</reference>
<dbReference type="Pfam" id="PF13624">
    <property type="entry name" value="SurA_N_3"/>
    <property type="match status" value="1"/>
</dbReference>
<protein>
    <recommendedName>
        <fullName evidence="4">PpiC domain-containing protein</fullName>
    </recommendedName>
</protein>
<evidence type="ECO:0000256" key="1">
    <source>
        <dbReference type="SAM" id="Phobius"/>
    </source>
</evidence>
<name>A0A2H0US57_9BACT</name>
<keyword evidence="1" id="KW-0812">Transmembrane</keyword>
<dbReference type="AlphaFoldDB" id="A0A2H0US57"/>
<dbReference type="Proteomes" id="UP000229615">
    <property type="component" value="Unassembled WGS sequence"/>
</dbReference>
<evidence type="ECO:0000313" key="3">
    <source>
        <dbReference type="Proteomes" id="UP000229615"/>
    </source>
</evidence>
<feature type="transmembrane region" description="Helical" evidence="1">
    <location>
        <begin position="6"/>
        <end position="24"/>
    </location>
</feature>
<sequence>MKYQKLFIIAVVFILIIFGAYYFLSQKNYPIANVGQGLIAAKDFDISFNAALSFYRQQASQQGADDPATDKEFLKELKRATLEKLVDVEIVHGSLYEKMETKEIKQSINSQLEAIEQNNTEENVTAIENLFNVSWQEFERLILIPEAETALLIQDLNSKSIDFNTWLEARKKDLEIEIFYPGYFWDGESVKAN</sequence>
<comment type="caution">
    <text evidence="2">The sequence shown here is derived from an EMBL/GenBank/DDBJ whole genome shotgun (WGS) entry which is preliminary data.</text>
</comment>
<accession>A0A2H0US57</accession>